<keyword evidence="9" id="KW-0378">Hydrolase</keyword>
<feature type="transmembrane region" description="Helical" evidence="7">
    <location>
        <begin position="7"/>
        <end position="29"/>
    </location>
</feature>
<dbReference type="Pfam" id="PF00005">
    <property type="entry name" value="ABC_tran"/>
    <property type="match status" value="1"/>
</dbReference>
<dbReference type="EMBL" id="LXER01000015">
    <property type="protein sequence ID" value="OAT32365.1"/>
    <property type="molecule type" value="Genomic_DNA"/>
</dbReference>
<keyword evidence="2" id="KW-0813">Transport</keyword>
<sequence length="300" mass="32974">MNDYHRLVLPAAGAVSPAHFSLILLLMILPMNAPGTENLLSVRDLTHLFSGQVPQVDAVSFDVYAGEFVAIIGPNGSGKSTLLRLIIRELLPASGSIVIQGKTLHTMKPIERARTIALLTQHDNADLRLTVSEYVALGRIPWQAEYSNLEHETAITEAIHDVGITHLQHVSLGKLSGGERQRAGFARVLVQKPTLLLLDEPTNHLDPLARHQLLSLIRRKNITTLAVLHDLELIQPFADQVLMMNAGRMVCRGTPAQVLDSPGFQRVFGMQSLHVTHPKSGKTLRIFEALPSEIDGYTNN</sequence>
<dbReference type="Gene3D" id="3.40.50.300">
    <property type="entry name" value="P-loop containing nucleotide triphosphate hydrolases"/>
    <property type="match status" value="1"/>
</dbReference>
<evidence type="ECO:0000256" key="3">
    <source>
        <dbReference type="ARBA" id="ARBA00022741"/>
    </source>
</evidence>
<dbReference type="GO" id="GO:0005524">
    <property type="term" value="F:ATP binding"/>
    <property type="evidence" value="ECO:0007669"/>
    <property type="project" value="UniProtKB-KW"/>
</dbReference>
<dbReference type="PANTHER" id="PTHR42794:SF1">
    <property type="entry name" value="HEMIN IMPORT ATP-BINDING PROTEIN HMUV"/>
    <property type="match status" value="1"/>
</dbReference>
<comment type="similarity">
    <text evidence="1">Belongs to the ABC transporter superfamily.</text>
</comment>
<dbReference type="PROSITE" id="PS00211">
    <property type="entry name" value="ABC_TRANSPORTER_1"/>
    <property type="match status" value="1"/>
</dbReference>
<dbReference type="InterPro" id="IPR003439">
    <property type="entry name" value="ABC_transporter-like_ATP-bd"/>
</dbReference>
<feature type="domain" description="ABC transporter" evidence="8">
    <location>
        <begin position="40"/>
        <end position="271"/>
    </location>
</feature>
<evidence type="ECO:0000256" key="6">
    <source>
        <dbReference type="ARBA" id="ARBA00037066"/>
    </source>
</evidence>
<comment type="function">
    <text evidence="6">Part of the ABC transporter complex HmuTUV involved in hemin import. Responsible for energy coupling to the transport system.</text>
</comment>
<evidence type="ECO:0000313" key="10">
    <source>
        <dbReference type="Proteomes" id="UP000078410"/>
    </source>
</evidence>
<name>A0A1B7IRJ0_9ENTR</name>
<evidence type="ECO:0000256" key="7">
    <source>
        <dbReference type="SAM" id="Phobius"/>
    </source>
</evidence>
<evidence type="ECO:0000259" key="8">
    <source>
        <dbReference type="PROSITE" id="PS50893"/>
    </source>
</evidence>
<keyword evidence="7" id="KW-0472">Membrane</keyword>
<evidence type="ECO:0000256" key="2">
    <source>
        <dbReference type="ARBA" id="ARBA00022448"/>
    </source>
</evidence>
<dbReference type="InterPro" id="IPR017871">
    <property type="entry name" value="ABC_transporter-like_CS"/>
</dbReference>
<keyword evidence="7" id="KW-0812">Transmembrane</keyword>
<keyword evidence="7" id="KW-1133">Transmembrane helix</keyword>
<dbReference type="EC" id="3.6.1.3" evidence="9"/>
<dbReference type="PANTHER" id="PTHR42794">
    <property type="entry name" value="HEMIN IMPORT ATP-BINDING PROTEIN HMUV"/>
    <property type="match status" value="1"/>
</dbReference>
<evidence type="ECO:0000256" key="1">
    <source>
        <dbReference type="ARBA" id="ARBA00005417"/>
    </source>
</evidence>
<evidence type="ECO:0000256" key="4">
    <source>
        <dbReference type="ARBA" id="ARBA00022840"/>
    </source>
</evidence>
<accession>A0A1B7IRJ0</accession>
<dbReference type="GO" id="GO:0016887">
    <property type="term" value="F:ATP hydrolysis activity"/>
    <property type="evidence" value="ECO:0007669"/>
    <property type="project" value="InterPro"/>
</dbReference>
<dbReference type="PATRIC" id="fig|1354251.4.peg.1545"/>
<dbReference type="AlphaFoldDB" id="A0A1B7IRJ0"/>
<protein>
    <submittedName>
        <fullName evidence="9">ATP-binding component of an ABC superfamily iron siderophore transporter</fullName>
        <ecNumber evidence="9">3.6.1.15</ecNumber>
        <ecNumber evidence="9">3.6.1.3</ecNumber>
    </submittedName>
</protein>
<evidence type="ECO:0000256" key="5">
    <source>
        <dbReference type="ARBA" id="ARBA00022967"/>
    </source>
</evidence>
<proteinExistence type="inferred from homology"/>
<dbReference type="Proteomes" id="UP000078410">
    <property type="component" value="Unassembled WGS sequence"/>
</dbReference>
<reference evidence="9 10" key="1">
    <citation type="submission" date="2016-04" db="EMBL/GenBank/DDBJ databases">
        <title>ATOL: Assembling a taxonomically balanced genome-scale reconstruction of the evolutionary history of the Enterobacteriaceae.</title>
        <authorList>
            <person name="Plunkett G.III."/>
            <person name="Neeno-Eckwall E.C."/>
            <person name="Glasner J.D."/>
            <person name="Perna N.T."/>
        </authorList>
    </citation>
    <scope>NUCLEOTIDE SEQUENCE [LARGE SCALE GENOMIC DNA]</scope>
    <source>
        <strain evidence="9 10">ATCC 51605</strain>
    </source>
</reference>
<dbReference type="InterPro" id="IPR027417">
    <property type="entry name" value="P-loop_NTPase"/>
</dbReference>
<dbReference type="InterPro" id="IPR003593">
    <property type="entry name" value="AAA+_ATPase"/>
</dbReference>
<keyword evidence="10" id="KW-1185">Reference proteome</keyword>
<keyword evidence="3" id="KW-0547">Nucleotide-binding</keyword>
<dbReference type="SMART" id="SM00382">
    <property type="entry name" value="AAA"/>
    <property type="match status" value="1"/>
</dbReference>
<dbReference type="EC" id="3.6.1.15" evidence="9"/>
<organism evidence="9 10">
    <name type="scientific">Buttiauxella brennerae ATCC 51605</name>
    <dbReference type="NCBI Taxonomy" id="1354251"/>
    <lineage>
        <taxon>Bacteria</taxon>
        <taxon>Pseudomonadati</taxon>
        <taxon>Pseudomonadota</taxon>
        <taxon>Gammaproteobacteria</taxon>
        <taxon>Enterobacterales</taxon>
        <taxon>Enterobacteriaceae</taxon>
        <taxon>Buttiauxella</taxon>
    </lineage>
</organism>
<dbReference type="FunFam" id="3.40.50.300:FF:000134">
    <property type="entry name" value="Iron-enterobactin ABC transporter ATP-binding protein"/>
    <property type="match status" value="1"/>
</dbReference>
<dbReference type="SUPFAM" id="SSF52540">
    <property type="entry name" value="P-loop containing nucleoside triphosphate hydrolases"/>
    <property type="match status" value="1"/>
</dbReference>
<keyword evidence="4 9" id="KW-0067">ATP-binding</keyword>
<evidence type="ECO:0000313" key="9">
    <source>
        <dbReference type="EMBL" id="OAT32365.1"/>
    </source>
</evidence>
<comment type="caution">
    <text evidence="9">The sequence shown here is derived from an EMBL/GenBank/DDBJ whole genome shotgun (WGS) entry which is preliminary data.</text>
</comment>
<keyword evidence="5" id="KW-1278">Translocase</keyword>
<gene>
    <name evidence="9" type="ORF">M975_1500</name>
</gene>
<dbReference type="PROSITE" id="PS50893">
    <property type="entry name" value="ABC_TRANSPORTER_2"/>
    <property type="match status" value="1"/>
</dbReference>
<dbReference type="CDD" id="cd03214">
    <property type="entry name" value="ABC_Iron-Siderophores_B12_Hemin"/>
    <property type="match status" value="1"/>
</dbReference>